<comment type="caution">
    <text evidence="1">The sequence shown here is derived from an EMBL/GenBank/DDBJ whole genome shotgun (WGS) entry which is preliminary data.</text>
</comment>
<reference evidence="1" key="2">
    <citation type="submission" date="2020-09" db="EMBL/GenBank/DDBJ databases">
        <authorList>
            <person name="Sun Q."/>
            <person name="Sedlacek I."/>
        </authorList>
    </citation>
    <scope>NUCLEOTIDE SEQUENCE</scope>
    <source>
        <strain evidence="1">CCM 8711</strain>
    </source>
</reference>
<sequence>MKTVSSNEYLIDNELLQQKKYLLVGNTFFSTFILNWTDKKLTPEFKNKGIYIPIVPSSAQVINDQRSLVRLLETDKEDSTIGVR</sequence>
<name>A0A917N4R6_9SPHI</name>
<evidence type="ECO:0000313" key="1">
    <source>
        <dbReference type="EMBL" id="GGI52417.1"/>
    </source>
</evidence>
<gene>
    <name evidence="1" type="ORF">GCM10011425_36290</name>
</gene>
<evidence type="ECO:0000313" key="2">
    <source>
        <dbReference type="Proteomes" id="UP000662074"/>
    </source>
</evidence>
<dbReference type="Proteomes" id="UP000662074">
    <property type="component" value="Unassembled WGS sequence"/>
</dbReference>
<accession>A0A917N4R6</accession>
<keyword evidence="2" id="KW-1185">Reference proteome</keyword>
<proteinExistence type="predicted"/>
<dbReference type="AlphaFoldDB" id="A0A917N4R6"/>
<dbReference type="EMBL" id="BMDO01000013">
    <property type="protein sequence ID" value="GGI52417.1"/>
    <property type="molecule type" value="Genomic_DNA"/>
</dbReference>
<reference evidence="1" key="1">
    <citation type="journal article" date="2014" name="Int. J. Syst. Evol. Microbiol.">
        <title>Complete genome sequence of Corynebacterium casei LMG S-19264T (=DSM 44701T), isolated from a smear-ripened cheese.</title>
        <authorList>
            <consortium name="US DOE Joint Genome Institute (JGI-PGF)"/>
            <person name="Walter F."/>
            <person name="Albersmeier A."/>
            <person name="Kalinowski J."/>
            <person name="Ruckert C."/>
        </authorList>
    </citation>
    <scope>NUCLEOTIDE SEQUENCE</scope>
    <source>
        <strain evidence="1">CCM 8711</strain>
    </source>
</reference>
<organism evidence="1 2">
    <name type="scientific">Mucilaginibacter galii</name>
    <dbReference type="NCBI Taxonomy" id="2005073"/>
    <lineage>
        <taxon>Bacteria</taxon>
        <taxon>Pseudomonadati</taxon>
        <taxon>Bacteroidota</taxon>
        <taxon>Sphingobacteriia</taxon>
        <taxon>Sphingobacteriales</taxon>
        <taxon>Sphingobacteriaceae</taxon>
        <taxon>Mucilaginibacter</taxon>
    </lineage>
</organism>
<protein>
    <submittedName>
        <fullName evidence="1">Uncharacterized protein</fullName>
    </submittedName>
</protein>